<keyword evidence="2" id="KW-1185">Reference proteome</keyword>
<evidence type="ECO:0000313" key="1">
    <source>
        <dbReference type="EMBL" id="NIK54334.1"/>
    </source>
</evidence>
<reference evidence="1 2" key="1">
    <citation type="submission" date="2020-03" db="EMBL/GenBank/DDBJ databases">
        <title>Sequencing the genomes of 1000 actinobacteria strains.</title>
        <authorList>
            <person name="Klenk H.-P."/>
        </authorList>
    </citation>
    <scope>NUCLEOTIDE SEQUENCE [LARGE SCALE GENOMIC DNA]</scope>
    <source>
        <strain evidence="1 2">DSM 45490</strain>
    </source>
</reference>
<evidence type="ECO:0000313" key="2">
    <source>
        <dbReference type="Proteomes" id="UP000555407"/>
    </source>
</evidence>
<proteinExistence type="predicted"/>
<gene>
    <name evidence="1" type="ORF">BJY22_000051</name>
</gene>
<dbReference type="AlphaFoldDB" id="A0A7X5ZYQ5"/>
<protein>
    <submittedName>
        <fullName evidence="1">Uncharacterized protein</fullName>
    </submittedName>
</protein>
<accession>A0A7X5ZYQ5</accession>
<dbReference type="Proteomes" id="UP000555407">
    <property type="component" value="Unassembled WGS sequence"/>
</dbReference>
<name>A0A7X5ZYQ5_9ACTN</name>
<comment type="caution">
    <text evidence="1">The sequence shown here is derived from an EMBL/GenBank/DDBJ whole genome shotgun (WGS) entry which is preliminary data.</text>
</comment>
<sequence>MGKLVATTQATVDGVIDPVGEWVQPDGDHGVYSFER</sequence>
<dbReference type="EMBL" id="JAASRO010000001">
    <property type="protein sequence ID" value="NIK54334.1"/>
    <property type="molecule type" value="Genomic_DNA"/>
</dbReference>
<organism evidence="1 2">
    <name type="scientific">Kribbella shirazensis</name>
    <dbReference type="NCBI Taxonomy" id="1105143"/>
    <lineage>
        <taxon>Bacteria</taxon>
        <taxon>Bacillati</taxon>
        <taxon>Actinomycetota</taxon>
        <taxon>Actinomycetes</taxon>
        <taxon>Propionibacteriales</taxon>
        <taxon>Kribbellaceae</taxon>
        <taxon>Kribbella</taxon>
    </lineage>
</organism>